<dbReference type="InterPro" id="IPR000999">
    <property type="entry name" value="RNase_III_dom"/>
</dbReference>
<dbReference type="GO" id="GO:0006364">
    <property type="term" value="P:rRNA processing"/>
    <property type="evidence" value="ECO:0007669"/>
    <property type="project" value="UniProtKB-UniRule"/>
</dbReference>
<dbReference type="InterPro" id="IPR008226">
    <property type="entry name" value="Mini3_fam"/>
</dbReference>
<accession>A0A1I7I5X2</accession>
<reference evidence="7" key="1">
    <citation type="submission" date="2016-10" db="EMBL/GenBank/DDBJ databases">
        <authorList>
            <person name="Varghese N."/>
        </authorList>
    </citation>
    <scope>NUCLEOTIDE SEQUENCE [LARGE SCALE GENOMIC DNA]</scope>
    <source>
        <strain evidence="7">DSM 17980</strain>
    </source>
</reference>
<comment type="subunit">
    <text evidence="4">Homodimer.</text>
</comment>
<keyword evidence="4" id="KW-0690">Ribosome biogenesis</keyword>
<dbReference type="Proteomes" id="UP000183508">
    <property type="component" value="Unassembled WGS sequence"/>
</dbReference>
<name>A0A1I7I5X2_9BACL</name>
<dbReference type="GO" id="GO:0019843">
    <property type="term" value="F:rRNA binding"/>
    <property type="evidence" value="ECO:0007669"/>
    <property type="project" value="UniProtKB-UniRule"/>
</dbReference>
<keyword evidence="7" id="KW-1185">Reference proteome</keyword>
<comment type="similarity">
    <text evidence="4">Belongs to the MrnC RNase family.</text>
</comment>
<keyword evidence="1 4" id="KW-0540">Nuclease</keyword>
<dbReference type="STRING" id="392015.SAMN05421543_10615"/>
<keyword evidence="4" id="KW-0694">RNA-binding</keyword>
<comment type="function">
    <text evidence="4">Involved in correct processing of both the 5' and 3' ends of 23S rRNA precursor. Processes 30S rRNA precursor transcript even in absence of ribonuclease 3 (Rnc); Rnc processes 30S rRNA into smaller rRNA precursors.</text>
</comment>
<dbReference type="EC" id="3.1.26.-" evidence="4"/>
<dbReference type="PANTHER" id="PTHR34276">
    <property type="entry name" value="MINI-RIBONUCLEASE 3"/>
    <property type="match status" value="1"/>
</dbReference>
<dbReference type="EMBL" id="FPBV01000006">
    <property type="protein sequence ID" value="SFU68324.1"/>
    <property type="molecule type" value="Genomic_DNA"/>
</dbReference>
<evidence type="ECO:0000256" key="2">
    <source>
        <dbReference type="ARBA" id="ARBA00022759"/>
    </source>
</evidence>
<evidence type="ECO:0000256" key="4">
    <source>
        <dbReference type="HAMAP-Rule" id="MF_01468"/>
    </source>
</evidence>
<sequence length="159" mass="17811">MNGAQDAKHAHLDPRGIPTLALAFIGDAVWELRVREHVLRKGVRRPHELHQATTRYVRARSQAHLAAVLGPLLSEEERGFLRRGRNAKPGHTRKSADVLDYRHSTGFETLIGYLYTSGQRDRLDELCHRALAAIDDWEEDAHAREQADKQPEGGADGAP</sequence>
<evidence type="ECO:0000259" key="5">
    <source>
        <dbReference type="SMART" id="SM00535"/>
    </source>
</evidence>
<dbReference type="InterPro" id="IPR036389">
    <property type="entry name" value="RNase_III_sf"/>
</dbReference>
<feature type="active site" evidence="4">
    <location>
        <position position="27"/>
    </location>
</feature>
<comment type="cofactor">
    <cofactor evidence="4">
        <name>Mg(2+)</name>
        <dbReference type="ChEBI" id="CHEBI:18420"/>
    </cofactor>
</comment>
<evidence type="ECO:0000313" key="7">
    <source>
        <dbReference type="Proteomes" id="UP000183508"/>
    </source>
</evidence>
<proteinExistence type="inferred from homology"/>
<keyword evidence="4" id="KW-0460">Magnesium</keyword>
<dbReference type="SUPFAM" id="SSF69065">
    <property type="entry name" value="RNase III domain-like"/>
    <property type="match status" value="1"/>
</dbReference>
<gene>
    <name evidence="4" type="primary">mrnC</name>
    <name evidence="6" type="ORF">SAMN05421543_10615</name>
</gene>
<dbReference type="CDD" id="cd00593">
    <property type="entry name" value="RIBOc"/>
    <property type="match status" value="1"/>
</dbReference>
<evidence type="ECO:0000313" key="6">
    <source>
        <dbReference type="EMBL" id="SFU68324.1"/>
    </source>
</evidence>
<dbReference type="RefSeq" id="WP_074950857.1">
    <property type="nucleotide sequence ID" value="NZ_FPBV01000006.1"/>
</dbReference>
<dbReference type="Pfam" id="PF00636">
    <property type="entry name" value="Ribonuclease_3"/>
    <property type="match status" value="1"/>
</dbReference>
<evidence type="ECO:0000256" key="3">
    <source>
        <dbReference type="ARBA" id="ARBA00022801"/>
    </source>
</evidence>
<comment type="subcellular location">
    <subcellularLocation>
        <location evidence="4">Cytoplasm</location>
    </subcellularLocation>
</comment>
<dbReference type="PANTHER" id="PTHR34276:SF1">
    <property type="entry name" value="MINI-RIBONUCLEASE 3"/>
    <property type="match status" value="1"/>
</dbReference>
<dbReference type="Gene3D" id="1.10.1520.10">
    <property type="entry name" value="Ribonuclease III domain"/>
    <property type="match status" value="1"/>
</dbReference>
<dbReference type="OrthoDB" id="46571at2"/>
<keyword evidence="4" id="KW-0963">Cytoplasm</keyword>
<keyword evidence="4" id="KW-0699">rRNA-binding</keyword>
<dbReference type="GO" id="GO:0005737">
    <property type="term" value="C:cytoplasm"/>
    <property type="evidence" value="ECO:0007669"/>
    <property type="project" value="UniProtKB-SubCell"/>
</dbReference>
<keyword evidence="2 4" id="KW-0255">Endonuclease</keyword>
<protein>
    <recommendedName>
        <fullName evidence="4">Mini-ribonuclease 3</fullName>
        <shortName evidence="4">Mini-3</shortName>
        <shortName evidence="4">Mini-RNase 3</shortName>
        <ecNumber evidence="4">3.1.26.-</ecNumber>
    </recommendedName>
    <alternativeName>
        <fullName evidence="4">Mini-RNase III</fullName>
        <shortName evidence="4">Mini-III</shortName>
    </alternativeName>
</protein>
<dbReference type="HAMAP" id="MF_01468">
    <property type="entry name" value="RNase_Mini_III"/>
    <property type="match status" value="1"/>
</dbReference>
<organism evidence="6 7">
    <name type="scientific">Alicyclobacillus macrosporangiidus</name>
    <dbReference type="NCBI Taxonomy" id="392015"/>
    <lineage>
        <taxon>Bacteria</taxon>
        <taxon>Bacillati</taxon>
        <taxon>Bacillota</taxon>
        <taxon>Bacilli</taxon>
        <taxon>Bacillales</taxon>
        <taxon>Alicyclobacillaceae</taxon>
        <taxon>Alicyclobacillus</taxon>
    </lineage>
</organism>
<evidence type="ECO:0000256" key="1">
    <source>
        <dbReference type="ARBA" id="ARBA00022722"/>
    </source>
</evidence>
<dbReference type="AlphaFoldDB" id="A0A1I7I5X2"/>
<keyword evidence="3 4" id="KW-0378">Hydrolase</keyword>
<feature type="domain" description="RNase III" evidence="5">
    <location>
        <begin position="5"/>
        <end position="139"/>
    </location>
</feature>
<dbReference type="GO" id="GO:0004525">
    <property type="term" value="F:ribonuclease III activity"/>
    <property type="evidence" value="ECO:0007669"/>
    <property type="project" value="InterPro"/>
</dbReference>
<dbReference type="SMART" id="SM00535">
    <property type="entry name" value="RIBOc"/>
    <property type="match status" value="1"/>
</dbReference>
<keyword evidence="4" id="KW-0698">rRNA processing</keyword>